<dbReference type="Pfam" id="PF01408">
    <property type="entry name" value="GFO_IDH_MocA"/>
    <property type="match status" value="1"/>
</dbReference>
<keyword evidence="5" id="KW-1185">Reference proteome</keyword>
<feature type="domain" description="Gfo/Idh/MocA-like oxidoreductase N-terminal" evidence="2">
    <location>
        <begin position="25"/>
        <end position="119"/>
    </location>
</feature>
<evidence type="ECO:0000313" key="4">
    <source>
        <dbReference type="EMBL" id="GAB13068.1"/>
    </source>
</evidence>
<dbReference type="Pfam" id="PF22725">
    <property type="entry name" value="GFO_IDH_MocA_C3"/>
    <property type="match status" value="1"/>
</dbReference>
<dbReference type="eggNOG" id="COG0673">
    <property type="taxonomic scope" value="Bacteria"/>
</dbReference>
<organism evidence="4 5">
    <name type="scientific">Arthrobacter globiformis (strain ATCC 8010 / DSM 20124 / JCM 1332 / NBRC 12137 / NCIMB 8907 / NRRL B-2979 / 168)</name>
    <dbReference type="NCBI Taxonomy" id="1077972"/>
    <lineage>
        <taxon>Bacteria</taxon>
        <taxon>Bacillati</taxon>
        <taxon>Actinomycetota</taxon>
        <taxon>Actinomycetes</taxon>
        <taxon>Micrococcales</taxon>
        <taxon>Micrococcaceae</taxon>
        <taxon>Arthrobacter</taxon>
    </lineage>
</organism>
<dbReference type="PANTHER" id="PTHR43377:SF1">
    <property type="entry name" value="BILIVERDIN REDUCTASE A"/>
    <property type="match status" value="1"/>
</dbReference>
<gene>
    <name evidence="4" type="ORF">ARGLB_035_00330</name>
</gene>
<comment type="caution">
    <text evidence="4">The sequence shown here is derived from an EMBL/GenBank/DDBJ whole genome shotgun (WGS) entry which is preliminary data.</text>
</comment>
<dbReference type="Proteomes" id="UP000003828">
    <property type="component" value="Unassembled WGS sequence"/>
</dbReference>
<evidence type="ECO:0000256" key="1">
    <source>
        <dbReference type="ARBA" id="ARBA00023027"/>
    </source>
</evidence>
<reference evidence="4 5" key="1">
    <citation type="submission" date="2011-12" db="EMBL/GenBank/DDBJ databases">
        <title>Whole genome shotgun sequence of Arthrobacter globiformis NBRC 12137.</title>
        <authorList>
            <person name="Miyazawa S."/>
            <person name="Hosoyama A."/>
            <person name="Tsuchikane K."/>
            <person name="Katsumata H."/>
            <person name="Yamazaki S."/>
            <person name="Fujita N."/>
        </authorList>
    </citation>
    <scope>NUCLEOTIDE SEQUENCE [LARGE SCALE GENOMIC DNA]</scope>
    <source>
        <strain evidence="4 5">NBRC 12137</strain>
    </source>
</reference>
<dbReference type="RefSeq" id="WP_003799909.1">
    <property type="nucleotide sequence ID" value="NZ_BAEG01000035.1"/>
</dbReference>
<dbReference type="InterPro" id="IPR000683">
    <property type="entry name" value="Gfo/Idh/MocA-like_OxRdtase_N"/>
</dbReference>
<dbReference type="AlphaFoldDB" id="H0QJR7"/>
<dbReference type="PANTHER" id="PTHR43377">
    <property type="entry name" value="BILIVERDIN REDUCTASE A"/>
    <property type="match status" value="1"/>
</dbReference>
<dbReference type="EMBL" id="BAEG01000035">
    <property type="protein sequence ID" value="GAB13068.1"/>
    <property type="molecule type" value="Genomic_DNA"/>
</dbReference>
<dbReference type="Gene3D" id="3.40.50.720">
    <property type="entry name" value="NAD(P)-binding Rossmann-like Domain"/>
    <property type="match status" value="1"/>
</dbReference>
<dbReference type="Gene3D" id="3.30.360.10">
    <property type="entry name" value="Dihydrodipicolinate Reductase, domain 2"/>
    <property type="match status" value="1"/>
</dbReference>
<protein>
    <submittedName>
        <fullName evidence="4">Putative oxidoreductase</fullName>
    </submittedName>
</protein>
<sequence length="328" mass="34939">MSKTRTIILGASHWHVPLCTRAIGEEHQVVGVSDEDVSFVQGLARAWNAPVEADWRSLVDLPGVGLAYVFGPHDGMAEKCFALIERGIPFVVEKPLGTSLAELSQVRKAAEAAGVAATVPLVQRNGPVDRWLAKAGRPTYQRMSFIAGPPSRYLANGNPWMLDPATAGGGCLANLGPHFVDLFLQACDEPAAAIESRLSSALHGGALEDHASLIITTPNGREAIVEVGYAFPGSPLKRYCSYTSAGAAGFASVNSDGSATFTALDGSTETAVIEVDSDPLYDPFVRRVAQTLEDGFRGLPTLAQLEDVMRPIWQAYDNQHGGKEDGRP</sequence>
<dbReference type="InterPro" id="IPR036291">
    <property type="entry name" value="NAD(P)-bd_dom_sf"/>
</dbReference>
<dbReference type="GO" id="GO:0000166">
    <property type="term" value="F:nucleotide binding"/>
    <property type="evidence" value="ECO:0007669"/>
    <property type="project" value="InterPro"/>
</dbReference>
<evidence type="ECO:0000313" key="5">
    <source>
        <dbReference type="Proteomes" id="UP000003828"/>
    </source>
</evidence>
<proteinExistence type="predicted"/>
<dbReference type="InterPro" id="IPR051450">
    <property type="entry name" value="Gfo/Idh/MocA_Oxidoreductases"/>
</dbReference>
<evidence type="ECO:0000259" key="2">
    <source>
        <dbReference type="Pfam" id="PF01408"/>
    </source>
</evidence>
<feature type="domain" description="GFO/IDH/MocA-like oxidoreductase" evidence="3">
    <location>
        <begin position="136"/>
        <end position="235"/>
    </location>
</feature>
<dbReference type="STRING" id="1077972.ARGLB_035_00330"/>
<dbReference type="InterPro" id="IPR055170">
    <property type="entry name" value="GFO_IDH_MocA-like_dom"/>
</dbReference>
<keyword evidence="1" id="KW-0520">NAD</keyword>
<dbReference type="OrthoDB" id="9815825at2"/>
<evidence type="ECO:0000259" key="3">
    <source>
        <dbReference type="Pfam" id="PF22725"/>
    </source>
</evidence>
<name>H0QJR7_ARTG1</name>
<dbReference type="SUPFAM" id="SSF55347">
    <property type="entry name" value="Glyceraldehyde-3-phosphate dehydrogenase-like, C-terminal domain"/>
    <property type="match status" value="1"/>
</dbReference>
<dbReference type="SUPFAM" id="SSF51735">
    <property type="entry name" value="NAD(P)-binding Rossmann-fold domains"/>
    <property type="match status" value="1"/>
</dbReference>
<accession>H0QJR7</accession>